<feature type="domain" description="RING-type" evidence="9">
    <location>
        <begin position="7"/>
        <end position="45"/>
    </location>
</feature>
<feature type="repeat" description="WD" evidence="7">
    <location>
        <begin position="199"/>
        <end position="238"/>
    </location>
</feature>
<dbReference type="InterPro" id="IPR017907">
    <property type="entry name" value="Znf_RING_CS"/>
</dbReference>
<dbReference type="SMART" id="SM00256">
    <property type="entry name" value="FBOX"/>
    <property type="match status" value="1"/>
</dbReference>
<dbReference type="PROSITE" id="PS50082">
    <property type="entry name" value="WD_REPEATS_2"/>
    <property type="match status" value="3"/>
</dbReference>
<dbReference type="Gene3D" id="3.30.40.10">
    <property type="entry name" value="Zinc/RING finger domain, C3HC4 (zinc finger)"/>
    <property type="match status" value="1"/>
</dbReference>
<dbReference type="Gene3D" id="1.20.1280.50">
    <property type="match status" value="1"/>
</dbReference>
<dbReference type="eggNOG" id="KOG0281">
    <property type="taxonomic scope" value="Eukaryota"/>
</dbReference>
<evidence type="ECO:0000256" key="1">
    <source>
        <dbReference type="ARBA" id="ARBA00022574"/>
    </source>
</evidence>
<dbReference type="InterPro" id="IPR036047">
    <property type="entry name" value="F-box-like_dom_sf"/>
</dbReference>
<dbReference type="InterPro" id="IPR001680">
    <property type="entry name" value="WD40_rpt"/>
</dbReference>
<dbReference type="STRING" id="44689.Q54DE4"/>
<dbReference type="InterPro" id="IPR020472">
    <property type="entry name" value="WD40_PAC1"/>
</dbReference>
<dbReference type="SUPFAM" id="SSF57850">
    <property type="entry name" value="RING/U-box"/>
    <property type="match status" value="1"/>
</dbReference>
<name>Q54DE4_DICDI</name>
<keyword evidence="2" id="KW-0479">Metal-binding</keyword>
<dbReference type="InterPro" id="IPR036322">
    <property type="entry name" value="WD40_repeat_dom_sf"/>
</dbReference>
<dbReference type="PROSITE" id="PS50089">
    <property type="entry name" value="ZF_RING_2"/>
    <property type="match status" value="1"/>
</dbReference>
<gene>
    <name evidence="11" type="ORF">DDB_G0292312</name>
</gene>
<dbReference type="InterPro" id="IPR001841">
    <property type="entry name" value="Znf_RING"/>
</dbReference>
<dbReference type="InterPro" id="IPR015943">
    <property type="entry name" value="WD40/YVTN_repeat-like_dom_sf"/>
</dbReference>
<evidence type="ECO:0000256" key="3">
    <source>
        <dbReference type="ARBA" id="ARBA00022737"/>
    </source>
</evidence>
<dbReference type="Pfam" id="PF12937">
    <property type="entry name" value="F-box-like"/>
    <property type="match status" value="1"/>
</dbReference>
<dbReference type="PROSITE" id="PS00518">
    <property type="entry name" value="ZF_RING_1"/>
    <property type="match status" value="1"/>
</dbReference>
<dbReference type="Pfam" id="PF13445">
    <property type="entry name" value="zf-RING_UBOX"/>
    <property type="match status" value="1"/>
</dbReference>
<dbReference type="Pfam" id="PF00400">
    <property type="entry name" value="WD40"/>
    <property type="match status" value="3"/>
</dbReference>
<dbReference type="SUPFAM" id="SSF50978">
    <property type="entry name" value="WD40 repeat-like"/>
    <property type="match status" value="1"/>
</dbReference>
<dbReference type="InterPro" id="IPR027370">
    <property type="entry name" value="Znf-RING_euk"/>
</dbReference>
<dbReference type="dictyBase" id="DDB_G0292312">
    <property type="gene designation" value="fbxD"/>
</dbReference>
<evidence type="ECO:0000256" key="4">
    <source>
        <dbReference type="ARBA" id="ARBA00022771"/>
    </source>
</evidence>
<dbReference type="FunFam" id="3.30.40.10:FF:001651">
    <property type="entry name" value="Development protein DG1106"/>
    <property type="match status" value="1"/>
</dbReference>
<dbReference type="InterPro" id="IPR001810">
    <property type="entry name" value="F-box_dom"/>
</dbReference>
<feature type="repeat" description="WD" evidence="7">
    <location>
        <begin position="241"/>
        <end position="275"/>
    </location>
</feature>
<dbReference type="PANTHER" id="PTHR19855:SF21">
    <property type="entry name" value="F-BOX DOMAIN-CONTAINING PROTEIN"/>
    <property type="match status" value="1"/>
</dbReference>
<dbReference type="PROSITE" id="PS50181">
    <property type="entry name" value="FBOX"/>
    <property type="match status" value="1"/>
</dbReference>
<dbReference type="AlphaFoldDB" id="Q54DE4"/>
<dbReference type="GeneID" id="8628612"/>
<keyword evidence="5" id="KW-0862">Zinc</keyword>
<dbReference type="SMR" id="Q54DE4"/>
<evidence type="ECO:0000256" key="6">
    <source>
        <dbReference type="PROSITE-ProRule" id="PRU00175"/>
    </source>
</evidence>
<dbReference type="SMART" id="SM00320">
    <property type="entry name" value="WD40"/>
    <property type="match status" value="4"/>
</dbReference>
<dbReference type="HOGENOM" id="CLU_514314_0_0_1"/>
<dbReference type="PANTHER" id="PTHR19855">
    <property type="entry name" value="WD40 REPEAT PROTEIN 12, 37"/>
    <property type="match status" value="1"/>
</dbReference>
<dbReference type="VEuPathDB" id="AmoebaDB:DDB_G0292312"/>
<evidence type="ECO:0000256" key="2">
    <source>
        <dbReference type="ARBA" id="ARBA00022723"/>
    </source>
</evidence>
<dbReference type="OMA" id="IHLPYPQ"/>
<evidence type="ECO:0000256" key="8">
    <source>
        <dbReference type="SAM" id="MobiDB-lite"/>
    </source>
</evidence>
<dbReference type="KEGG" id="ddi:DDB_G0292312"/>
<dbReference type="PaxDb" id="44689-DDB0184321"/>
<evidence type="ECO:0000313" key="12">
    <source>
        <dbReference type="Proteomes" id="UP000002195"/>
    </source>
</evidence>
<evidence type="ECO:0000256" key="7">
    <source>
        <dbReference type="PROSITE-ProRule" id="PRU00221"/>
    </source>
</evidence>
<feature type="region of interest" description="Disordered" evidence="8">
    <location>
        <begin position="72"/>
        <end position="95"/>
    </location>
</feature>
<keyword evidence="3" id="KW-0677">Repeat</keyword>
<organism evidence="11 12">
    <name type="scientific">Dictyostelium discoideum</name>
    <name type="common">Social amoeba</name>
    <dbReference type="NCBI Taxonomy" id="44689"/>
    <lineage>
        <taxon>Eukaryota</taxon>
        <taxon>Amoebozoa</taxon>
        <taxon>Evosea</taxon>
        <taxon>Eumycetozoa</taxon>
        <taxon>Dictyostelia</taxon>
        <taxon>Dictyosteliales</taxon>
        <taxon>Dictyosteliaceae</taxon>
        <taxon>Dictyostelium</taxon>
    </lineage>
</organism>
<evidence type="ECO:0000259" key="9">
    <source>
        <dbReference type="PROSITE" id="PS50089"/>
    </source>
</evidence>
<protein>
    <submittedName>
        <fullName evidence="11">Uncharacterized protein</fullName>
    </submittedName>
</protein>
<feature type="domain" description="F-box" evidence="10">
    <location>
        <begin position="109"/>
        <end position="155"/>
    </location>
</feature>
<comment type="caution">
    <text evidence="11">The sequence shown here is derived from an EMBL/GenBank/DDBJ whole genome shotgun (WGS) entry which is preliminary data.</text>
</comment>
<dbReference type="EMBL" id="AAFI02000189">
    <property type="protein sequence ID" value="EAL61280.1"/>
    <property type="molecule type" value="Genomic_DNA"/>
</dbReference>
<sequence>MSYDYNCWVCFELFTEPVTLYCSHSFCKECIEKSYHIEQLCPFCRKEIQMPLPPIDKELNKKILKLKGFDVDENNNNTNNNNNNNNNTSNNNNNRDVVMEESQPIKKITYGILNLPSTIYAQIFSEFPVKEILKFSLVCKEFNKAINHKFLWKIKLFQFIEFFNTEKYEYDYKKCFKICYQNEKNENKGAAGTFKMVPFRGHSQPITSIQHIGNVMCTGSVDSTVKVWDLSSKKGTNTQTFTGHSGSVTCIKQRQYSVISGSDDCSVRVWDFEKGVESNCLKTESPILSIDYNVNIGGDGQIIATNKDTIQIWDHRDKQSGDGMVGISGEVFSSKFHSNGHLFVHTSDYLDSWDLRRFDRPILRLPSPQWYQPTKDFVYVFSNNRSILKYNILNGKLMGSKSLSNHFSIAGGHQLFSATNDNVAYNIGDFNVHLLDSNLNPLLVLSNHTNQINSITIDNKKILTGSKDNTIKVWDKQSGNRLYSLLGGSNIVNPSDPIPLTPGCSLVNYDRSRIIGVFNNLVRLYNFNLD</sequence>
<dbReference type="GO" id="GO:0008270">
    <property type="term" value="F:zinc ion binding"/>
    <property type="evidence" value="ECO:0007669"/>
    <property type="project" value="UniProtKB-KW"/>
</dbReference>
<feature type="compositionally biased region" description="Low complexity" evidence="8">
    <location>
        <begin position="74"/>
        <end position="94"/>
    </location>
</feature>
<proteinExistence type="predicted"/>
<dbReference type="PRINTS" id="PR00320">
    <property type="entry name" value="GPROTEINBRPT"/>
</dbReference>
<keyword evidence="12" id="KW-1185">Reference proteome</keyword>
<accession>Q54DE4</accession>
<dbReference type="PhylomeDB" id="Q54DE4"/>
<dbReference type="SUPFAM" id="SSF81383">
    <property type="entry name" value="F-box domain"/>
    <property type="match status" value="1"/>
</dbReference>
<evidence type="ECO:0000259" key="10">
    <source>
        <dbReference type="PROSITE" id="PS50181"/>
    </source>
</evidence>
<dbReference type="InterPro" id="IPR013083">
    <property type="entry name" value="Znf_RING/FYVE/PHD"/>
</dbReference>
<dbReference type="Proteomes" id="UP000002195">
    <property type="component" value="Unassembled WGS sequence"/>
</dbReference>
<dbReference type="PROSITE" id="PS00678">
    <property type="entry name" value="WD_REPEATS_1"/>
    <property type="match status" value="2"/>
</dbReference>
<dbReference type="PROSITE" id="PS50294">
    <property type="entry name" value="WD_REPEATS_REGION"/>
    <property type="match status" value="3"/>
</dbReference>
<feature type="repeat" description="WD" evidence="7">
    <location>
        <begin position="445"/>
        <end position="484"/>
    </location>
</feature>
<dbReference type="GO" id="GO:0043223">
    <property type="term" value="C:cytoplasmic SCF ubiquitin ligase complex"/>
    <property type="evidence" value="ECO:0000314"/>
    <property type="project" value="dictyBase"/>
</dbReference>
<keyword evidence="4 6" id="KW-0863">Zinc-finger</keyword>
<dbReference type="SMART" id="SM00184">
    <property type="entry name" value="RING"/>
    <property type="match status" value="1"/>
</dbReference>
<dbReference type="InParanoid" id="Q54DE4"/>
<reference evidence="11 12" key="1">
    <citation type="journal article" date="2005" name="Nature">
        <title>The genome of the social amoeba Dictyostelium discoideum.</title>
        <authorList>
            <consortium name="The Dictyostelium discoideum Sequencing Consortium"/>
            <person name="Eichinger L."/>
            <person name="Pachebat J.A."/>
            <person name="Glockner G."/>
            <person name="Rajandream M.A."/>
            <person name="Sucgang R."/>
            <person name="Berriman M."/>
            <person name="Song J."/>
            <person name="Olsen R."/>
            <person name="Szafranski K."/>
            <person name="Xu Q."/>
            <person name="Tunggal B."/>
            <person name="Kummerfeld S."/>
            <person name="Madera M."/>
            <person name="Konfortov B.A."/>
            <person name="Rivero F."/>
            <person name="Bankier A.T."/>
            <person name="Lehmann R."/>
            <person name="Hamlin N."/>
            <person name="Davies R."/>
            <person name="Gaudet P."/>
            <person name="Fey P."/>
            <person name="Pilcher K."/>
            <person name="Chen G."/>
            <person name="Saunders D."/>
            <person name="Sodergren E."/>
            <person name="Davis P."/>
            <person name="Kerhornou A."/>
            <person name="Nie X."/>
            <person name="Hall N."/>
            <person name="Anjard C."/>
            <person name="Hemphill L."/>
            <person name="Bason N."/>
            <person name="Farbrother P."/>
            <person name="Desany B."/>
            <person name="Just E."/>
            <person name="Morio T."/>
            <person name="Rost R."/>
            <person name="Churcher C."/>
            <person name="Cooper J."/>
            <person name="Haydock S."/>
            <person name="van Driessche N."/>
            <person name="Cronin A."/>
            <person name="Goodhead I."/>
            <person name="Muzny D."/>
            <person name="Mourier T."/>
            <person name="Pain A."/>
            <person name="Lu M."/>
            <person name="Harper D."/>
            <person name="Lindsay R."/>
            <person name="Hauser H."/>
            <person name="James K."/>
            <person name="Quiles M."/>
            <person name="Madan Babu M."/>
            <person name="Saito T."/>
            <person name="Buchrieser C."/>
            <person name="Wardroper A."/>
            <person name="Felder M."/>
            <person name="Thangavelu M."/>
            <person name="Johnson D."/>
            <person name="Knights A."/>
            <person name="Loulseged H."/>
            <person name="Mungall K."/>
            <person name="Oliver K."/>
            <person name="Price C."/>
            <person name="Quail M.A."/>
            <person name="Urushihara H."/>
            <person name="Hernandez J."/>
            <person name="Rabbinowitsch E."/>
            <person name="Steffen D."/>
            <person name="Sanders M."/>
            <person name="Ma J."/>
            <person name="Kohara Y."/>
            <person name="Sharp S."/>
            <person name="Simmonds M."/>
            <person name="Spiegler S."/>
            <person name="Tivey A."/>
            <person name="Sugano S."/>
            <person name="White B."/>
            <person name="Walker D."/>
            <person name="Woodward J."/>
            <person name="Winckler T."/>
            <person name="Tanaka Y."/>
            <person name="Shaulsky G."/>
            <person name="Schleicher M."/>
            <person name="Weinstock G."/>
            <person name="Rosenthal A."/>
            <person name="Cox E.C."/>
            <person name="Chisholm R.L."/>
            <person name="Gibbs R."/>
            <person name="Loomis W.F."/>
            <person name="Platzer M."/>
            <person name="Kay R.R."/>
            <person name="Williams J."/>
            <person name="Dear P.H."/>
            <person name="Noegel A.A."/>
            <person name="Barrell B."/>
            <person name="Kuspa A."/>
        </authorList>
    </citation>
    <scope>NUCLEOTIDE SEQUENCE [LARGE SCALE GENOMIC DNA]</scope>
    <source>
        <strain evidence="11 12">AX4</strain>
    </source>
</reference>
<dbReference type="GO" id="GO:0097602">
    <property type="term" value="F:cullin family protein binding"/>
    <property type="evidence" value="ECO:0000353"/>
    <property type="project" value="dictyBase"/>
</dbReference>
<keyword evidence="1 7" id="KW-0853">WD repeat</keyword>
<dbReference type="InterPro" id="IPR019775">
    <property type="entry name" value="WD40_repeat_CS"/>
</dbReference>
<dbReference type="Gene3D" id="2.130.10.10">
    <property type="entry name" value="YVTN repeat-like/Quinoprotein amine dehydrogenase"/>
    <property type="match status" value="2"/>
</dbReference>
<evidence type="ECO:0000313" key="11">
    <source>
        <dbReference type="EMBL" id="EAL61280.1"/>
    </source>
</evidence>
<dbReference type="RefSeq" id="XP_629697.1">
    <property type="nucleotide sequence ID" value="XM_629695.1"/>
</dbReference>
<evidence type="ECO:0000256" key="5">
    <source>
        <dbReference type="ARBA" id="ARBA00022833"/>
    </source>
</evidence>